<name>A0A6I6ETB9_9CLOT</name>
<evidence type="ECO:0000313" key="3">
    <source>
        <dbReference type="EMBL" id="QGU96859.1"/>
    </source>
</evidence>
<feature type="domain" description="CstA N-terminal" evidence="2">
    <location>
        <begin position="1"/>
        <end position="32"/>
    </location>
</feature>
<feature type="transmembrane region" description="Helical" evidence="1">
    <location>
        <begin position="6"/>
        <end position="27"/>
    </location>
</feature>
<evidence type="ECO:0000259" key="2">
    <source>
        <dbReference type="Pfam" id="PF02554"/>
    </source>
</evidence>
<organism evidence="3 4">
    <name type="scientific">Clostridium bovifaecis</name>
    <dbReference type="NCBI Taxonomy" id="2184719"/>
    <lineage>
        <taxon>Bacteria</taxon>
        <taxon>Bacillati</taxon>
        <taxon>Bacillota</taxon>
        <taxon>Clostridia</taxon>
        <taxon>Eubacteriales</taxon>
        <taxon>Clostridiaceae</taxon>
        <taxon>Clostridium</taxon>
    </lineage>
</organism>
<dbReference type="Proteomes" id="UP000422764">
    <property type="component" value="Chromosome"/>
</dbReference>
<keyword evidence="1" id="KW-0472">Membrane</keyword>
<gene>
    <name evidence="3" type="ORF">GOM49_12875</name>
</gene>
<dbReference type="InterPro" id="IPR003706">
    <property type="entry name" value="CstA_N"/>
</dbReference>
<evidence type="ECO:0000313" key="4">
    <source>
        <dbReference type="Proteomes" id="UP000422764"/>
    </source>
</evidence>
<proteinExistence type="predicted"/>
<dbReference type="EMBL" id="CP046522">
    <property type="protein sequence ID" value="QGU96859.1"/>
    <property type="molecule type" value="Genomic_DNA"/>
</dbReference>
<keyword evidence="1" id="KW-0812">Transmembrane</keyword>
<evidence type="ECO:0000256" key="1">
    <source>
        <dbReference type="SAM" id="Phobius"/>
    </source>
</evidence>
<dbReference type="GO" id="GO:0009267">
    <property type="term" value="P:cellular response to starvation"/>
    <property type="evidence" value="ECO:0007669"/>
    <property type="project" value="InterPro"/>
</dbReference>
<reference evidence="3 4" key="1">
    <citation type="submission" date="2019-12" db="EMBL/GenBank/DDBJ databases">
        <title>Genome sequenceing of Clostridium bovifaecis.</title>
        <authorList>
            <person name="Yao Y."/>
        </authorList>
    </citation>
    <scope>NUCLEOTIDE SEQUENCE [LARGE SCALE GENOMIC DNA]</scope>
    <source>
        <strain evidence="3 4">BXX</strain>
    </source>
</reference>
<keyword evidence="1" id="KW-1133">Transmembrane helix</keyword>
<protein>
    <recommendedName>
        <fullName evidence="2">CstA N-terminal domain-containing protein</fullName>
    </recommendedName>
</protein>
<accession>A0A6I6ETB9</accession>
<keyword evidence="4" id="KW-1185">Reference proteome</keyword>
<sequence>MKLVGYGAMLIEGVLAVVAIITASYIGAEIKRVIKTRCC</sequence>
<dbReference type="Pfam" id="PF02554">
    <property type="entry name" value="CstA"/>
    <property type="match status" value="1"/>
</dbReference>
<dbReference type="GO" id="GO:0016020">
    <property type="term" value="C:membrane"/>
    <property type="evidence" value="ECO:0007669"/>
    <property type="project" value="InterPro"/>
</dbReference>
<dbReference type="AlphaFoldDB" id="A0A6I6ETB9"/>